<organism evidence="1 2">
    <name type="scientific">Cytobacillus firmus</name>
    <name type="common">Bacillus firmus</name>
    <dbReference type="NCBI Taxonomy" id="1399"/>
    <lineage>
        <taxon>Bacteria</taxon>
        <taxon>Bacillati</taxon>
        <taxon>Bacillota</taxon>
        <taxon>Bacilli</taxon>
        <taxon>Bacillales</taxon>
        <taxon>Bacillaceae</taxon>
        <taxon>Cytobacillus</taxon>
    </lineage>
</organism>
<dbReference type="EMBL" id="VDEM01000038">
    <property type="protein sequence ID" value="KAF0823103.1"/>
    <property type="molecule type" value="Genomic_DNA"/>
</dbReference>
<dbReference type="AlphaFoldDB" id="A0A800N9V7"/>
<reference evidence="1 2" key="1">
    <citation type="journal article" date="2020" name="G3 (Bethesda)">
        <title>Whole Genome Sequencing and Comparative Genomics of Two Nematicidal Bacillus Strains Reveals a Wide Range of Possible Virulence Factors.</title>
        <authorList>
            <person name="Susic N."/>
            <person name="Janezic S."/>
            <person name="Rupnik M."/>
            <person name="Geric Stare B."/>
        </authorList>
    </citation>
    <scope>NUCLEOTIDE SEQUENCE [LARGE SCALE GENOMIC DNA]</scope>
    <source>
        <strain evidence="1 2">I-1582</strain>
    </source>
</reference>
<protein>
    <submittedName>
        <fullName evidence="1">Uncharacterized protein</fullName>
    </submittedName>
</protein>
<proteinExistence type="predicted"/>
<sequence length="40" mass="4497">MKTSKGGTGMKITDNARDELRKMLEEQNASSVRIFFEGYG</sequence>
<accession>A0A800N9V7</accession>
<evidence type="ECO:0000313" key="2">
    <source>
        <dbReference type="Proteomes" id="UP000465778"/>
    </source>
</evidence>
<comment type="caution">
    <text evidence="1">The sequence shown here is derived from an EMBL/GenBank/DDBJ whole genome shotgun (WGS) entry which is preliminary data.</text>
</comment>
<evidence type="ECO:0000313" key="1">
    <source>
        <dbReference type="EMBL" id="KAF0823103.1"/>
    </source>
</evidence>
<dbReference type="Proteomes" id="UP000465778">
    <property type="component" value="Unassembled WGS sequence"/>
</dbReference>
<gene>
    <name evidence="1" type="ORF">KIS1582_3084</name>
</gene>
<name>A0A800N9V7_CYTFI</name>